<organism evidence="1 2">
    <name type="scientific">Streptomyces jeddahensis</name>
    <dbReference type="NCBI Taxonomy" id="1716141"/>
    <lineage>
        <taxon>Bacteria</taxon>
        <taxon>Bacillati</taxon>
        <taxon>Actinomycetota</taxon>
        <taxon>Actinomycetes</taxon>
        <taxon>Kitasatosporales</taxon>
        <taxon>Streptomycetaceae</taxon>
        <taxon>Streptomyces</taxon>
    </lineage>
</organism>
<gene>
    <name evidence="1" type="ORF">STSP_31010</name>
</gene>
<dbReference type="Gene3D" id="2.10.230.10">
    <property type="entry name" value="Heat shock protein DnaJ, cysteine-rich domain"/>
    <property type="match status" value="1"/>
</dbReference>
<name>A0A177HR96_9ACTN</name>
<proteinExistence type="predicted"/>
<dbReference type="EMBL" id="LOHS01000076">
    <property type="protein sequence ID" value="OAH13423.1"/>
    <property type="molecule type" value="Genomic_DNA"/>
</dbReference>
<dbReference type="STRING" id="1716141.STSP_31010"/>
<sequence length="57" mass="6025">MAARKSTARKRPAKKCPVCKGTGEVAVLVRVGRKHRVVGQQNGLCLTCFGTGDAPTD</sequence>
<evidence type="ECO:0008006" key="3">
    <source>
        <dbReference type="Google" id="ProtNLM"/>
    </source>
</evidence>
<dbReference type="SUPFAM" id="SSF57938">
    <property type="entry name" value="DnaJ/Hsp40 cysteine-rich domain"/>
    <property type="match status" value="1"/>
</dbReference>
<dbReference type="Proteomes" id="UP000077381">
    <property type="component" value="Unassembled WGS sequence"/>
</dbReference>
<protein>
    <recommendedName>
        <fullName evidence="3">Chaperone protein DnaJ</fullName>
    </recommendedName>
</protein>
<comment type="caution">
    <text evidence="1">The sequence shown here is derived from an EMBL/GenBank/DDBJ whole genome shotgun (WGS) entry which is preliminary data.</text>
</comment>
<dbReference type="RefSeq" id="WP_198547348.1">
    <property type="nucleotide sequence ID" value="NZ_LOHS01000076.1"/>
</dbReference>
<reference evidence="1 2" key="1">
    <citation type="submission" date="2015-12" db="EMBL/GenBank/DDBJ databases">
        <title>Genome sequence of Streptomyces sp. G25.</title>
        <authorList>
            <person name="Poehlein A."/>
            <person name="Roettig A."/>
            <person name="Hiessl S."/>
            <person name="Hauschild P."/>
            <person name="Schauer J."/>
            <person name="Madkour M.H."/>
            <person name="Al-Ansari A.M."/>
            <person name="Almakishah N.H."/>
            <person name="Steinbuechel A."/>
            <person name="Daniel R."/>
        </authorList>
    </citation>
    <scope>NUCLEOTIDE SEQUENCE [LARGE SCALE GENOMIC DNA]</scope>
    <source>
        <strain evidence="2">G25(2015)</strain>
    </source>
</reference>
<evidence type="ECO:0000313" key="2">
    <source>
        <dbReference type="Proteomes" id="UP000077381"/>
    </source>
</evidence>
<accession>A0A177HR96</accession>
<dbReference type="PATRIC" id="fig|1716141.3.peg.3260"/>
<dbReference type="AlphaFoldDB" id="A0A177HR96"/>
<dbReference type="InterPro" id="IPR036410">
    <property type="entry name" value="HSP_DnaJ_Cys-rich_dom_sf"/>
</dbReference>
<keyword evidence="2" id="KW-1185">Reference proteome</keyword>
<evidence type="ECO:0000313" key="1">
    <source>
        <dbReference type="EMBL" id="OAH13423.1"/>
    </source>
</evidence>